<reference evidence="1 2" key="1">
    <citation type="journal article" date="2018" name="Nat. Ecol. Evol.">
        <title>Pezizomycetes genomes reveal the molecular basis of ectomycorrhizal truffle lifestyle.</title>
        <authorList>
            <person name="Murat C."/>
            <person name="Payen T."/>
            <person name="Noel B."/>
            <person name="Kuo A."/>
            <person name="Morin E."/>
            <person name="Chen J."/>
            <person name="Kohler A."/>
            <person name="Krizsan K."/>
            <person name="Balestrini R."/>
            <person name="Da Silva C."/>
            <person name="Montanini B."/>
            <person name="Hainaut M."/>
            <person name="Levati E."/>
            <person name="Barry K.W."/>
            <person name="Belfiori B."/>
            <person name="Cichocki N."/>
            <person name="Clum A."/>
            <person name="Dockter R.B."/>
            <person name="Fauchery L."/>
            <person name="Guy J."/>
            <person name="Iotti M."/>
            <person name="Le Tacon F."/>
            <person name="Lindquist E.A."/>
            <person name="Lipzen A."/>
            <person name="Malagnac F."/>
            <person name="Mello A."/>
            <person name="Molinier V."/>
            <person name="Miyauchi S."/>
            <person name="Poulain J."/>
            <person name="Riccioni C."/>
            <person name="Rubini A."/>
            <person name="Sitrit Y."/>
            <person name="Splivallo R."/>
            <person name="Traeger S."/>
            <person name="Wang M."/>
            <person name="Zifcakova L."/>
            <person name="Wipf D."/>
            <person name="Zambonelli A."/>
            <person name="Paolocci F."/>
            <person name="Nowrousian M."/>
            <person name="Ottonello S."/>
            <person name="Baldrian P."/>
            <person name="Spatafora J.W."/>
            <person name="Henrissat B."/>
            <person name="Nagy L.G."/>
            <person name="Aury J.M."/>
            <person name="Wincker P."/>
            <person name="Grigoriev I.V."/>
            <person name="Bonfante P."/>
            <person name="Martin F.M."/>
        </authorList>
    </citation>
    <scope>NUCLEOTIDE SEQUENCE [LARGE SCALE GENOMIC DNA]</scope>
    <source>
        <strain evidence="1 2">120613-1</strain>
    </source>
</reference>
<evidence type="ECO:0000313" key="1">
    <source>
        <dbReference type="EMBL" id="RPA88755.1"/>
    </source>
</evidence>
<keyword evidence="2" id="KW-1185">Reference proteome</keyword>
<dbReference type="AlphaFoldDB" id="A0A3N4ISM3"/>
<gene>
    <name evidence="1" type="ORF">L873DRAFT_1824081</name>
</gene>
<proteinExistence type="predicted"/>
<name>A0A3N4ISM3_9PEZI</name>
<accession>A0A3N4ISM3</accession>
<dbReference type="Proteomes" id="UP000276215">
    <property type="component" value="Unassembled WGS sequence"/>
</dbReference>
<dbReference type="EMBL" id="ML120686">
    <property type="protein sequence ID" value="RPA88755.1"/>
    <property type="molecule type" value="Genomic_DNA"/>
</dbReference>
<protein>
    <submittedName>
        <fullName evidence="1">Uncharacterized protein</fullName>
    </submittedName>
</protein>
<organism evidence="1 2">
    <name type="scientific">Choiromyces venosus 120613-1</name>
    <dbReference type="NCBI Taxonomy" id="1336337"/>
    <lineage>
        <taxon>Eukaryota</taxon>
        <taxon>Fungi</taxon>
        <taxon>Dikarya</taxon>
        <taxon>Ascomycota</taxon>
        <taxon>Pezizomycotina</taxon>
        <taxon>Pezizomycetes</taxon>
        <taxon>Pezizales</taxon>
        <taxon>Tuberaceae</taxon>
        <taxon>Choiromyces</taxon>
    </lineage>
</organism>
<dbReference type="OrthoDB" id="76567at2759"/>
<sequence length="56" mass="6425">MYLNPEQALIAKIMRGELHELFHRVFAYMCREKAVMMGLGHEVHDVGGRTFQGMSS</sequence>
<evidence type="ECO:0000313" key="2">
    <source>
        <dbReference type="Proteomes" id="UP000276215"/>
    </source>
</evidence>